<name>A0A7X6DNS4_9BACT</name>
<protein>
    <submittedName>
        <fullName evidence="2">Uncharacterized protein</fullName>
    </submittedName>
</protein>
<dbReference type="RefSeq" id="WP_168058805.1">
    <property type="nucleotide sequence ID" value="NZ_VTOW01000001.1"/>
</dbReference>
<keyword evidence="1" id="KW-1133">Transmembrane helix</keyword>
<gene>
    <name evidence="2" type="ORF">MNODULE_07430</name>
</gene>
<evidence type="ECO:0000313" key="2">
    <source>
        <dbReference type="EMBL" id="NKE70565.1"/>
    </source>
</evidence>
<evidence type="ECO:0000313" key="3">
    <source>
        <dbReference type="Proteomes" id="UP000534783"/>
    </source>
</evidence>
<keyword evidence="3" id="KW-1185">Reference proteome</keyword>
<proteinExistence type="predicted"/>
<dbReference type="Proteomes" id="UP000534783">
    <property type="component" value="Unassembled WGS sequence"/>
</dbReference>
<evidence type="ECO:0000256" key="1">
    <source>
        <dbReference type="SAM" id="Phobius"/>
    </source>
</evidence>
<sequence length="247" mass="28602">MKVKSKDATPCEFNPMRIWVIVFISIFGFYLMIGTSSAKTLSKEEVEATWEELLRKEEYRIIEYLNRKYLKPTTDMLSNDKTIFVREGREGFLWGFFGLSEGGGWDIEGRLEAEVSIEKGILQLYSKKTIKRSPGFMFPPIGAIEPTYDREKYPIWEFRLILRNLDNRQQIQTLKSIPVPATEVLQHLSYKFNPDDPSCPLGQRCPRGELHYDASRNVVVEILGIRDPFNVEVPLPESSAPMQEEKQ</sequence>
<keyword evidence="1" id="KW-0472">Membrane</keyword>
<organism evidence="2 3">
    <name type="scientific">Candidatus Manganitrophus noduliformans</name>
    <dbReference type="NCBI Taxonomy" id="2606439"/>
    <lineage>
        <taxon>Bacteria</taxon>
        <taxon>Pseudomonadati</taxon>
        <taxon>Nitrospirota</taxon>
        <taxon>Nitrospiria</taxon>
        <taxon>Candidatus Troglogloeales</taxon>
        <taxon>Candidatus Manganitrophaceae</taxon>
        <taxon>Candidatus Manganitrophus</taxon>
    </lineage>
</organism>
<keyword evidence="1" id="KW-0812">Transmembrane</keyword>
<dbReference type="EMBL" id="VTOW01000001">
    <property type="protein sequence ID" value="NKE70565.1"/>
    <property type="molecule type" value="Genomic_DNA"/>
</dbReference>
<comment type="caution">
    <text evidence="2">The sequence shown here is derived from an EMBL/GenBank/DDBJ whole genome shotgun (WGS) entry which is preliminary data.</text>
</comment>
<feature type="transmembrane region" description="Helical" evidence="1">
    <location>
        <begin position="16"/>
        <end position="33"/>
    </location>
</feature>
<dbReference type="AlphaFoldDB" id="A0A7X6DNS4"/>
<accession>A0A7X6DNS4</accession>
<reference evidence="2 3" key="1">
    <citation type="journal article" date="2020" name="Nature">
        <title>Bacterial chemolithoautotrophy via manganese oxidation.</title>
        <authorList>
            <person name="Yu H."/>
            <person name="Leadbetter J.R."/>
        </authorList>
    </citation>
    <scope>NUCLEOTIDE SEQUENCE [LARGE SCALE GENOMIC DNA]</scope>
    <source>
        <strain evidence="2 3">Mn-1</strain>
    </source>
</reference>